<dbReference type="EMBL" id="JAALLS010000018">
    <property type="protein sequence ID" value="NGP89271.1"/>
    <property type="molecule type" value="Genomic_DNA"/>
</dbReference>
<evidence type="ECO:0000313" key="2">
    <source>
        <dbReference type="EMBL" id="NGP89271.1"/>
    </source>
</evidence>
<gene>
    <name evidence="2" type="ORF">G3569_13000</name>
</gene>
<reference evidence="2 3" key="1">
    <citation type="submission" date="2020-02" db="EMBL/GenBank/DDBJ databases">
        <title>Aliifodinibius halophilus 2W32, complete genome.</title>
        <authorList>
            <person name="Li Y."/>
            <person name="Wu S."/>
        </authorList>
    </citation>
    <scope>NUCLEOTIDE SEQUENCE [LARGE SCALE GENOMIC DNA]</scope>
    <source>
        <strain evidence="2 3">2W32</strain>
    </source>
</reference>
<dbReference type="InterPro" id="IPR029068">
    <property type="entry name" value="Glyas_Bleomycin-R_OHBP_Dase"/>
</dbReference>
<evidence type="ECO:0000313" key="3">
    <source>
        <dbReference type="Proteomes" id="UP000479132"/>
    </source>
</evidence>
<dbReference type="PANTHER" id="PTHR36110:SF4">
    <property type="entry name" value="RING-CLEAVING DIOXYGENASE MHQA-RELATED"/>
    <property type="match status" value="1"/>
</dbReference>
<dbReference type="Gene3D" id="3.10.180.10">
    <property type="entry name" value="2,3-Dihydroxybiphenyl 1,2-Dioxygenase, domain 1"/>
    <property type="match status" value="2"/>
</dbReference>
<accession>A0A6M1TB73</accession>
<evidence type="ECO:0000259" key="1">
    <source>
        <dbReference type="PROSITE" id="PS51819"/>
    </source>
</evidence>
<dbReference type="RefSeq" id="WP_165269835.1">
    <property type="nucleotide sequence ID" value="NZ_JAALLS010000018.1"/>
</dbReference>
<dbReference type="SUPFAM" id="SSF54593">
    <property type="entry name" value="Glyoxalase/Bleomycin resistance protein/Dihydroxybiphenyl dioxygenase"/>
    <property type="match status" value="1"/>
</dbReference>
<keyword evidence="2" id="KW-0223">Dioxygenase</keyword>
<dbReference type="InterPro" id="IPR037523">
    <property type="entry name" value="VOC_core"/>
</dbReference>
<dbReference type="InterPro" id="IPR052537">
    <property type="entry name" value="Extradiol_RC_dioxygenase"/>
</dbReference>
<keyword evidence="2" id="KW-0560">Oxidoreductase</keyword>
<dbReference type="PANTHER" id="PTHR36110">
    <property type="entry name" value="RING-CLEAVING DIOXYGENASE MHQE-RELATED"/>
    <property type="match status" value="1"/>
</dbReference>
<sequence>MRNTDRGIHHISIISGDGQRNANFYIKALGLRMMIKTVNQDDPSNYHLFYTNGSGKPGSSITFFPWPMAKLGKHGSGEATTVSFVVPSESMGYWAERFGAKGINFDGPFERFGKQLMGFQDPDRLQLELVFDPEINNLKKWTGSTVPEEHGIRGFWGTTMRLTETEETANILESVFGFEEKATEENATLYQTGSEIGNSVILEQVEPKDGRSGRGTVHHVAFRATDRKKLQQMRQQVLDLGLSPTEIVNRHFFRSVYFKSPGGVLFEIATDGPGYKAVQDEEDLGQALYLPDWLESRRDMIEKRLPPITV</sequence>
<comment type="caution">
    <text evidence="2">The sequence shown here is derived from an EMBL/GenBank/DDBJ whole genome shotgun (WGS) entry which is preliminary data.</text>
</comment>
<dbReference type="Proteomes" id="UP000479132">
    <property type="component" value="Unassembled WGS sequence"/>
</dbReference>
<feature type="domain" description="VOC" evidence="1">
    <location>
        <begin position="7"/>
        <end position="132"/>
    </location>
</feature>
<dbReference type="GO" id="GO:0051213">
    <property type="term" value="F:dioxygenase activity"/>
    <property type="evidence" value="ECO:0007669"/>
    <property type="project" value="UniProtKB-KW"/>
</dbReference>
<name>A0A6M1TB73_9BACT</name>
<dbReference type="Pfam" id="PF00903">
    <property type="entry name" value="Glyoxalase"/>
    <property type="match status" value="2"/>
</dbReference>
<dbReference type="AlphaFoldDB" id="A0A6M1TB73"/>
<keyword evidence="3" id="KW-1185">Reference proteome</keyword>
<feature type="domain" description="VOC" evidence="1">
    <location>
        <begin position="154"/>
        <end position="271"/>
    </location>
</feature>
<organism evidence="2 3">
    <name type="scientific">Fodinibius halophilus</name>
    <dbReference type="NCBI Taxonomy" id="1736908"/>
    <lineage>
        <taxon>Bacteria</taxon>
        <taxon>Pseudomonadati</taxon>
        <taxon>Balneolota</taxon>
        <taxon>Balneolia</taxon>
        <taxon>Balneolales</taxon>
        <taxon>Balneolaceae</taxon>
        <taxon>Fodinibius</taxon>
    </lineage>
</organism>
<proteinExistence type="predicted"/>
<protein>
    <submittedName>
        <fullName evidence="2">Ring-cleaving dioxygenase</fullName>
    </submittedName>
</protein>
<dbReference type="InterPro" id="IPR004360">
    <property type="entry name" value="Glyas_Fos-R_dOase_dom"/>
</dbReference>
<dbReference type="PROSITE" id="PS51819">
    <property type="entry name" value="VOC"/>
    <property type="match status" value="2"/>
</dbReference>